<evidence type="ECO:0000313" key="2">
    <source>
        <dbReference type="EMBL" id="KAF2109084.1"/>
    </source>
</evidence>
<evidence type="ECO:0000256" key="1">
    <source>
        <dbReference type="SAM" id="MobiDB-lite"/>
    </source>
</evidence>
<evidence type="ECO:0000313" key="3">
    <source>
        <dbReference type="Proteomes" id="UP000799770"/>
    </source>
</evidence>
<gene>
    <name evidence="2" type="ORF">BDV96DRAFT_503666</name>
</gene>
<feature type="compositionally biased region" description="Polar residues" evidence="1">
    <location>
        <begin position="18"/>
        <end position="38"/>
    </location>
</feature>
<protein>
    <submittedName>
        <fullName evidence="2">Uncharacterized protein</fullName>
    </submittedName>
</protein>
<feature type="region of interest" description="Disordered" evidence="1">
    <location>
        <begin position="424"/>
        <end position="445"/>
    </location>
</feature>
<sequence length="617" mass="68547">MGRQAYLTRLALGRSAFEPSQSTTQSPDYVQLESSQQELPPELQHPGRNRHVQVYDERGNPINPRAREYGRRSREAQNDVLAAIGVVEKRPSPSDSLPGTYEEQLQQLENEDSVGNFIALSSTLSGNLCTWWVGSLRDRILTFRFRDSLHFSQIVASEYQVSTNAITYAGFVPRLLSTVGVQATVYMALVFRPLDNLLFRARAARKTRQLVQRWRHVINDCFRLIVEIAYYPFAYHANLQRLGLIPARPLLPSWGALIPFSSSSPISAPSANSALELCQAASYSPLVWVCLEHFLERWAYAAIYEAIESTVLRPENPDLISPDDGVKDRANAILGLRRKSPLLLRISINRMLVALGWGRPFPHSETREQLIRLARRAQDLPDRIDLDPEQVTDGRQHELPIADHESLTILGYEPSAAPALSLPHGGIPAASPTASEASQNGDDPRIRITSREGIVEMEVRLPPHVLSTHTEVADVYSEHQDEDGVAAPAPVPERDATYYHRVTQLSTEPAQMIGAICKAQLLVWAVLPLKLVALRLIASHYLANASSNMGNAAVEPYRSIPPPFGTLNSLSLRSIGTFMSRVALSSALGFAVDLTLWGCQWAAVTWMGKQFFGWGTL</sequence>
<feature type="region of interest" description="Disordered" evidence="1">
    <location>
        <begin position="17"/>
        <end position="49"/>
    </location>
</feature>
<reference evidence="2" key="1">
    <citation type="journal article" date="2020" name="Stud. Mycol.">
        <title>101 Dothideomycetes genomes: a test case for predicting lifestyles and emergence of pathogens.</title>
        <authorList>
            <person name="Haridas S."/>
            <person name="Albert R."/>
            <person name="Binder M."/>
            <person name="Bloem J."/>
            <person name="Labutti K."/>
            <person name="Salamov A."/>
            <person name="Andreopoulos B."/>
            <person name="Baker S."/>
            <person name="Barry K."/>
            <person name="Bills G."/>
            <person name="Bluhm B."/>
            <person name="Cannon C."/>
            <person name="Castanera R."/>
            <person name="Culley D."/>
            <person name="Daum C."/>
            <person name="Ezra D."/>
            <person name="Gonzalez J."/>
            <person name="Henrissat B."/>
            <person name="Kuo A."/>
            <person name="Liang C."/>
            <person name="Lipzen A."/>
            <person name="Lutzoni F."/>
            <person name="Magnuson J."/>
            <person name="Mondo S."/>
            <person name="Nolan M."/>
            <person name="Ohm R."/>
            <person name="Pangilinan J."/>
            <person name="Park H.-J."/>
            <person name="Ramirez L."/>
            <person name="Alfaro M."/>
            <person name="Sun H."/>
            <person name="Tritt A."/>
            <person name="Yoshinaga Y."/>
            <person name="Zwiers L.-H."/>
            <person name="Turgeon B."/>
            <person name="Goodwin S."/>
            <person name="Spatafora J."/>
            <person name="Crous P."/>
            <person name="Grigoriev I."/>
        </authorList>
    </citation>
    <scope>NUCLEOTIDE SEQUENCE</scope>
    <source>
        <strain evidence="2">CBS 627.86</strain>
    </source>
</reference>
<dbReference type="Proteomes" id="UP000799770">
    <property type="component" value="Unassembled WGS sequence"/>
</dbReference>
<dbReference type="OrthoDB" id="5383784at2759"/>
<proteinExistence type="predicted"/>
<accession>A0A6A5YQT4</accession>
<keyword evidence="3" id="KW-1185">Reference proteome</keyword>
<name>A0A6A5YQT4_9PLEO</name>
<organism evidence="2 3">
    <name type="scientific">Lophiotrema nucula</name>
    <dbReference type="NCBI Taxonomy" id="690887"/>
    <lineage>
        <taxon>Eukaryota</taxon>
        <taxon>Fungi</taxon>
        <taxon>Dikarya</taxon>
        <taxon>Ascomycota</taxon>
        <taxon>Pezizomycotina</taxon>
        <taxon>Dothideomycetes</taxon>
        <taxon>Pleosporomycetidae</taxon>
        <taxon>Pleosporales</taxon>
        <taxon>Lophiotremataceae</taxon>
        <taxon>Lophiotrema</taxon>
    </lineage>
</organism>
<dbReference type="AlphaFoldDB" id="A0A6A5YQT4"/>
<dbReference type="EMBL" id="ML977344">
    <property type="protein sequence ID" value="KAF2109084.1"/>
    <property type="molecule type" value="Genomic_DNA"/>
</dbReference>
<feature type="compositionally biased region" description="Polar residues" evidence="1">
    <location>
        <begin position="432"/>
        <end position="441"/>
    </location>
</feature>